<dbReference type="Proteomes" id="UP000182444">
    <property type="component" value="Chromosome 1E"/>
</dbReference>
<dbReference type="EMBL" id="CP017557">
    <property type="protein sequence ID" value="AOW04913.1"/>
    <property type="molecule type" value="Genomic_DNA"/>
</dbReference>
<organism evidence="1 2">
    <name type="scientific">Yarrowia lipolytica</name>
    <name type="common">Candida lipolytica</name>
    <dbReference type="NCBI Taxonomy" id="4952"/>
    <lineage>
        <taxon>Eukaryota</taxon>
        <taxon>Fungi</taxon>
        <taxon>Dikarya</taxon>
        <taxon>Ascomycota</taxon>
        <taxon>Saccharomycotina</taxon>
        <taxon>Dipodascomycetes</taxon>
        <taxon>Dipodascales</taxon>
        <taxon>Dipodascales incertae sedis</taxon>
        <taxon>Yarrowia</taxon>
    </lineage>
</organism>
<name>A0A1D8NH12_YARLL</name>
<gene>
    <name evidence="1" type="ORF">YALI1_E04576g</name>
</gene>
<dbReference type="KEGG" id="yli:90949718"/>
<proteinExistence type="predicted"/>
<evidence type="ECO:0000313" key="2">
    <source>
        <dbReference type="Proteomes" id="UP000182444"/>
    </source>
</evidence>
<dbReference type="VEuPathDB" id="FungiDB:YALI1_E04576g"/>
<evidence type="ECO:0000313" key="1">
    <source>
        <dbReference type="EMBL" id="AOW04913.1"/>
    </source>
</evidence>
<dbReference type="OrthoDB" id="4073485at2759"/>
<accession>A0A1D8NH12</accession>
<protein>
    <submittedName>
        <fullName evidence="1">Uncharacterized protein</fullName>
    </submittedName>
</protein>
<dbReference type="GeneID" id="90949718"/>
<dbReference type="RefSeq" id="XP_065950406.1">
    <property type="nucleotide sequence ID" value="XM_066094334.2"/>
</dbReference>
<reference evidence="1 2" key="1">
    <citation type="journal article" date="2016" name="PLoS ONE">
        <title>Sequence Assembly of Yarrowia lipolytica Strain W29/CLIB89 Shows Transposable Element Diversity.</title>
        <authorList>
            <person name="Magnan C."/>
            <person name="Yu J."/>
            <person name="Chang I."/>
            <person name="Jahn E."/>
            <person name="Kanomata Y."/>
            <person name="Wu J."/>
            <person name="Zeller M."/>
            <person name="Oakes M."/>
            <person name="Baldi P."/>
            <person name="Sandmeyer S."/>
        </authorList>
    </citation>
    <scope>NUCLEOTIDE SEQUENCE [LARGE SCALE GENOMIC DNA]</scope>
    <source>
        <strain evidence="2">CLIB89(W29)</strain>
    </source>
</reference>
<sequence>MENRYKELLQFLENTPETMVTPMPNGGTEFWVETKPGKKVFLDRGKGEEELTVEEAKVWLKQQLQGK</sequence>
<dbReference type="AlphaFoldDB" id="A0A1D8NH12"/>